<name>A0A371NWZ1_9MICO</name>
<proteinExistence type="inferred from homology"/>
<gene>
    <name evidence="4" type="ORF">DY023_03740</name>
</gene>
<dbReference type="GO" id="GO:0004553">
    <property type="term" value="F:hydrolase activity, hydrolyzing O-glycosyl compounds"/>
    <property type="evidence" value="ECO:0007669"/>
    <property type="project" value="InterPro"/>
</dbReference>
<evidence type="ECO:0000259" key="3">
    <source>
        <dbReference type="Pfam" id="PF01301"/>
    </source>
</evidence>
<dbReference type="PANTHER" id="PTHR23421">
    <property type="entry name" value="BETA-GALACTOSIDASE RELATED"/>
    <property type="match status" value="1"/>
</dbReference>
<dbReference type="Proteomes" id="UP000262172">
    <property type="component" value="Unassembled WGS sequence"/>
</dbReference>
<dbReference type="SUPFAM" id="SSF51445">
    <property type="entry name" value="(Trans)glycosidases"/>
    <property type="match status" value="1"/>
</dbReference>
<dbReference type="OrthoDB" id="9813184at2"/>
<sequence>MTIESSDPTGILTVTHRPFPGPAVPSALPAPGDAAHGLTLTDRAVLRDGVPIVPVSGELHFSRMPRERWSERLRQLRAAGVTLASTYVFWNHHSATRGEARFDGALDVGAFVDEVADAGLELVLRIGPWAHGESRNGGFPDWVQRLPVQHRSDDPAYLELVREWFGQLAAALDGRARPGGPIVAIQLENELYDRPEHLVTLKRLAREAGMSAPLWTATAWGGAQLPAGEVVPLFGGYADGFWADPEDGWDPSFRAHFLPSHEWDDPGVGADVRAAQGFAASSGEAAAGAASPGTAELHGFPPATCELGSGMAAAYHRRPVLSARDVAALAHVKIGNGSAWQGYYMFAGGRNPVARMQETQDTGYPNDLPEWGYDFHAPIGESGDLHPSAAELRAQHAFLASFGAQLGGMSSSLPDDRPRDADDLETLRWALRADGESGFVVISHHRPHEQVELVRDVQLRVGLPHPPGFRIAQPAASPDEMPQIARIETENDGAVVLPSRPVDILPGTLARWPIGLRVGQSLLRWATASAYALLPGDVLVLVADPSIPAEIAIDGEPPREIEPGIHRFGSATVVLLADPTDAWLLGDTLWDCDGQLAWDGRDVRVRDASRLRRFDRDAGWQVLPVPASVPPRHVEVRRMRDAGAPPADYGFGGKRHRAPAPEVFDDLAGVFELGLGEWSGDAVLDIDWAGDVGQLRVDGRTVDDRFWDGTRWSVSLRDVGAAPGSRVTLQVLPLSVHSTVWLPPSARGRQKTSDGVLCAVDAVVLRTRDEWMPVG</sequence>
<evidence type="ECO:0000313" key="4">
    <source>
        <dbReference type="EMBL" id="REJ07484.1"/>
    </source>
</evidence>
<protein>
    <submittedName>
        <fullName evidence="4">Beta-galactosidase</fullName>
    </submittedName>
</protein>
<dbReference type="Gene3D" id="3.20.20.80">
    <property type="entry name" value="Glycosidases"/>
    <property type="match status" value="1"/>
</dbReference>
<comment type="caution">
    <text evidence="4">The sequence shown here is derived from an EMBL/GenBank/DDBJ whole genome shotgun (WGS) entry which is preliminary data.</text>
</comment>
<dbReference type="RefSeq" id="WP_116241002.1">
    <property type="nucleotide sequence ID" value="NZ_QUAB01000016.1"/>
</dbReference>
<organism evidence="4 5">
    <name type="scientific">Microbacterium bovistercoris</name>
    <dbReference type="NCBI Taxonomy" id="2293570"/>
    <lineage>
        <taxon>Bacteria</taxon>
        <taxon>Bacillati</taxon>
        <taxon>Actinomycetota</taxon>
        <taxon>Actinomycetes</taxon>
        <taxon>Micrococcales</taxon>
        <taxon>Microbacteriaceae</taxon>
        <taxon>Microbacterium</taxon>
    </lineage>
</organism>
<keyword evidence="5" id="KW-1185">Reference proteome</keyword>
<dbReference type="PRINTS" id="PR00742">
    <property type="entry name" value="GLHYDRLASE35"/>
</dbReference>
<evidence type="ECO:0000256" key="1">
    <source>
        <dbReference type="ARBA" id="ARBA00009809"/>
    </source>
</evidence>
<dbReference type="AlphaFoldDB" id="A0A371NWZ1"/>
<comment type="similarity">
    <text evidence="1 2">Belongs to the glycosyl hydrolase 35 family.</text>
</comment>
<evidence type="ECO:0000313" key="5">
    <source>
        <dbReference type="Proteomes" id="UP000262172"/>
    </source>
</evidence>
<dbReference type="InterPro" id="IPR017853">
    <property type="entry name" value="GH"/>
</dbReference>
<accession>A0A371NWZ1</accession>
<dbReference type="Pfam" id="PF01301">
    <property type="entry name" value="Glyco_hydro_35"/>
    <property type="match status" value="1"/>
</dbReference>
<evidence type="ECO:0000256" key="2">
    <source>
        <dbReference type="RuleBase" id="RU003679"/>
    </source>
</evidence>
<reference evidence="4 5" key="1">
    <citation type="submission" date="2018-08" db="EMBL/GenBank/DDBJ databases">
        <title>Isolation, diversity and antifungal activity of Actinobacteria from cow dung.</title>
        <authorList>
            <person name="Ling L."/>
        </authorList>
    </citation>
    <scope>NUCLEOTIDE SEQUENCE [LARGE SCALE GENOMIC DNA]</scope>
    <source>
        <strain evidence="4 5">NEAU-LLE</strain>
    </source>
</reference>
<dbReference type="EMBL" id="QUAB01000016">
    <property type="protein sequence ID" value="REJ07484.1"/>
    <property type="molecule type" value="Genomic_DNA"/>
</dbReference>
<dbReference type="InterPro" id="IPR031330">
    <property type="entry name" value="Gly_Hdrlase_35_cat"/>
</dbReference>
<feature type="domain" description="Glycoside hydrolase 35 catalytic" evidence="3">
    <location>
        <begin position="46"/>
        <end position="192"/>
    </location>
</feature>
<dbReference type="GO" id="GO:0005975">
    <property type="term" value="P:carbohydrate metabolic process"/>
    <property type="evidence" value="ECO:0007669"/>
    <property type="project" value="InterPro"/>
</dbReference>
<dbReference type="InterPro" id="IPR001944">
    <property type="entry name" value="Glycoside_Hdrlase_35"/>
</dbReference>